<protein>
    <submittedName>
        <fullName evidence="1">Uncharacterized protein</fullName>
    </submittedName>
</protein>
<evidence type="ECO:0000313" key="1">
    <source>
        <dbReference type="EMBL" id="SJL10335.1"/>
    </source>
</evidence>
<gene>
    <name evidence="1" type="ORF">ARMOST_13719</name>
</gene>
<proteinExistence type="predicted"/>
<keyword evidence="2" id="KW-1185">Reference proteome</keyword>
<dbReference type="EMBL" id="FUEG01000012">
    <property type="protein sequence ID" value="SJL10335.1"/>
    <property type="molecule type" value="Genomic_DNA"/>
</dbReference>
<evidence type="ECO:0000313" key="2">
    <source>
        <dbReference type="Proteomes" id="UP000219338"/>
    </source>
</evidence>
<reference evidence="2" key="1">
    <citation type="journal article" date="2017" name="Nat. Ecol. Evol.">
        <title>Genome expansion and lineage-specific genetic innovations in the forest pathogenic fungi Armillaria.</title>
        <authorList>
            <person name="Sipos G."/>
            <person name="Prasanna A.N."/>
            <person name="Walter M.C."/>
            <person name="O'Connor E."/>
            <person name="Balint B."/>
            <person name="Krizsan K."/>
            <person name="Kiss B."/>
            <person name="Hess J."/>
            <person name="Varga T."/>
            <person name="Slot J."/>
            <person name="Riley R."/>
            <person name="Boka B."/>
            <person name="Rigling D."/>
            <person name="Barry K."/>
            <person name="Lee J."/>
            <person name="Mihaltcheva S."/>
            <person name="LaButti K."/>
            <person name="Lipzen A."/>
            <person name="Waldron R."/>
            <person name="Moloney N.M."/>
            <person name="Sperisen C."/>
            <person name="Kredics L."/>
            <person name="Vagvoelgyi C."/>
            <person name="Patrignani A."/>
            <person name="Fitzpatrick D."/>
            <person name="Nagy I."/>
            <person name="Doyle S."/>
            <person name="Anderson J.B."/>
            <person name="Grigoriev I.V."/>
            <person name="Gueldener U."/>
            <person name="Muensterkoetter M."/>
            <person name="Nagy L.G."/>
        </authorList>
    </citation>
    <scope>NUCLEOTIDE SEQUENCE [LARGE SCALE GENOMIC DNA]</scope>
    <source>
        <strain evidence="2">C18/9</strain>
    </source>
</reference>
<dbReference type="OrthoDB" id="10554969at2759"/>
<name>A0A284RNP3_ARMOS</name>
<organism evidence="1 2">
    <name type="scientific">Armillaria ostoyae</name>
    <name type="common">Armillaria root rot fungus</name>
    <dbReference type="NCBI Taxonomy" id="47428"/>
    <lineage>
        <taxon>Eukaryota</taxon>
        <taxon>Fungi</taxon>
        <taxon>Dikarya</taxon>
        <taxon>Basidiomycota</taxon>
        <taxon>Agaricomycotina</taxon>
        <taxon>Agaricomycetes</taxon>
        <taxon>Agaricomycetidae</taxon>
        <taxon>Agaricales</taxon>
        <taxon>Marasmiineae</taxon>
        <taxon>Physalacriaceae</taxon>
        <taxon>Armillaria</taxon>
    </lineage>
</organism>
<sequence>MLIGNVAKTHLMKVGDLWDYLVTKNGTRAMEVDASHPLGAPPHRLSIMYGADAIMPSGTRRPATSWYKGQLSPSSSLLSHTCPTTHPKVPRPDNKAAITLRDPRKDMTRASMAAPLKDTLDHLKDINPSRNPRPLSFNSKKRRVVVVAVLA</sequence>
<accession>A0A284RNP3</accession>
<dbReference type="Proteomes" id="UP000219338">
    <property type="component" value="Unassembled WGS sequence"/>
</dbReference>
<dbReference type="AlphaFoldDB" id="A0A284RNP3"/>